<proteinExistence type="predicted"/>
<dbReference type="PANTHER" id="PTHR34154:SF3">
    <property type="entry name" value="ALKALI-SENSITIVE LINKAGE PROTEIN 1"/>
    <property type="match status" value="1"/>
</dbReference>
<dbReference type="PANTHER" id="PTHR34154">
    <property type="entry name" value="ALKALI-SENSITIVE LINKAGE PROTEIN 1"/>
    <property type="match status" value="1"/>
</dbReference>
<dbReference type="GO" id="GO:0071966">
    <property type="term" value="P:fungal-type cell wall polysaccharide metabolic process"/>
    <property type="evidence" value="ECO:0007669"/>
    <property type="project" value="TreeGrafter"/>
</dbReference>
<name>A0AAW0D6W0_9AGAR</name>
<feature type="compositionally biased region" description="Low complexity" evidence="1">
    <location>
        <begin position="27"/>
        <end position="48"/>
    </location>
</feature>
<dbReference type="GO" id="GO:0009277">
    <property type="term" value="C:fungal-type cell wall"/>
    <property type="evidence" value="ECO:0007669"/>
    <property type="project" value="TreeGrafter"/>
</dbReference>
<dbReference type="InterPro" id="IPR017853">
    <property type="entry name" value="GH"/>
</dbReference>
<keyword evidence="4" id="KW-0378">Hydrolase</keyword>
<evidence type="ECO:0000256" key="1">
    <source>
        <dbReference type="SAM" id="MobiDB-lite"/>
    </source>
</evidence>
<dbReference type="EMBL" id="JAWWNJ010000009">
    <property type="protein sequence ID" value="KAK7048525.1"/>
    <property type="molecule type" value="Genomic_DNA"/>
</dbReference>
<dbReference type="AlphaFoldDB" id="A0AAW0D6W0"/>
<feature type="chain" id="PRO_5043530417" evidence="2">
    <location>
        <begin position="22"/>
        <end position="363"/>
    </location>
</feature>
<gene>
    <name evidence="4" type="ORF">R3P38DRAFT_2869913</name>
</gene>
<evidence type="ECO:0000313" key="5">
    <source>
        <dbReference type="Proteomes" id="UP001362999"/>
    </source>
</evidence>
<keyword evidence="5" id="KW-1185">Reference proteome</keyword>
<dbReference type="InterPro" id="IPR024655">
    <property type="entry name" value="Asl1_glyco_hydro_catalytic"/>
</dbReference>
<organism evidence="4 5">
    <name type="scientific">Favolaschia claudopus</name>
    <dbReference type="NCBI Taxonomy" id="2862362"/>
    <lineage>
        <taxon>Eukaryota</taxon>
        <taxon>Fungi</taxon>
        <taxon>Dikarya</taxon>
        <taxon>Basidiomycota</taxon>
        <taxon>Agaricomycotina</taxon>
        <taxon>Agaricomycetes</taxon>
        <taxon>Agaricomycetidae</taxon>
        <taxon>Agaricales</taxon>
        <taxon>Marasmiineae</taxon>
        <taxon>Mycenaceae</taxon>
        <taxon>Favolaschia</taxon>
    </lineage>
</organism>
<dbReference type="Gene3D" id="3.20.20.80">
    <property type="entry name" value="Glycosidases"/>
    <property type="match status" value="1"/>
</dbReference>
<dbReference type="Pfam" id="PF11790">
    <property type="entry name" value="Glyco_hydro_cc"/>
    <property type="match status" value="1"/>
</dbReference>
<dbReference type="InterPro" id="IPR053183">
    <property type="entry name" value="ASL1"/>
</dbReference>
<keyword evidence="2" id="KW-0732">Signal</keyword>
<evidence type="ECO:0000256" key="2">
    <source>
        <dbReference type="SAM" id="SignalP"/>
    </source>
</evidence>
<reference evidence="4 5" key="1">
    <citation type="journal article" date="2024" name="J Genomics">
        <title>Draft genome sequencing and assembly of Favolaschia claudopus CIRM-BRFM 2984 isolated from oak limbs.</title>
        <authorList>
            <person name="Navarro D."/>
            <person name="Drula E."/>
            <person name="Chaduli D."/>
            <person name="Cazenave R."/>
            <person name="Ahrendt S."/>
            <person name="Wang J."/>
            <person name="Lipzen A."/>
            <person name="Daum C."/>
            <person name="Barry K."/>
            <person name="Grigoriev I.V."/>
            <person name="Favel A."/>
            <person name="Rosso M.N."/>
            <person name="Martin F."/>
        </authorList>
    </citation>
    <scope>NUCLEOTIDE SEQUENCE [LARGE SCALE GENOMIC DNA]</scope>
    <source>
        <strain evidence="4 5">CIRM-BRFM 2984</strain>
    </source>
</reference>
<comment type="caution">
    <text evidence="4">The sequence shown here is derived from an EMBL/GenBank/DDBJ whole genome shotgun (WGS) entry which is preliminary data.</text>
</comment>
<dbReference type="Proteomes" id="UP001362999">
    <property type="component" value="Unassembled WGS sequence"/>
</dbReference>
<evidence type="ECO:0000259" key="3">
    <source>
        <dbReference type="Pfam" id="PF11790"/>
    </source>
</evidence>
<evidence type="ECO:0000313" key="4">
    <source>
        <dbReference type="EMBL" id="KAK7048525.1"/>
    </source>
</evidence>
<feature type="region of interest" description="Disordered" evidence="1">
    <location>
        <begin position="27"/>
        <end position="52"/>
    </location>
</feature>
<feature type="domain" description="Asl1-like glycosyl hydrolase catalytic" evidence="3">
    <location>
        <begin position="54"/>
        <end position="281"/>
    </location>
</feature>
<accession>A0AAW0D6W0</accession>
<feature type="signal peptide" evidence="2">
    <location>
        <begin position="1"/>
        <end position="21"/>
    </location>
</feature>
<dbReference type="SUPFAM" id="SSF51445">
    <property type="entry name" value="(Trans)glycosidases"/>
    <property type="match status" value="1"/>
</dbReference>
<protein>
    <submittedName>
        <fullName evidence="4">Glycosyl hydrolase 53-domain-containing protein</fullName>
    </submittedName>
</protein>
<sequence length="363" mass="38248">MFFYPFSASALLVFALSVAAASSKGSMSSSAPNPSSSTASASAANPPKKSNKRGLAFAAENPTDVLKGNSSASVATWVYNWALVPPDYIAESGIEYIPMQWGAADIEKLAVTVKGLGAKTILAFNEPDFDQQSNINATFAAQLWMQYIQPLKQDGIRLGGPAISSGPSGLPWLQDFMAACSQCTIDFLPFHWYGSGSGGFFDYLYSLNGEFPHIPLWITEFAETSSNDSVVLDFMNQTITTLDGLDFVERYAWFGFFRPKDGSHYNLLDVNGNLNAAGQVYVDAAKKVVNALPNPTGSGPDGATNSAGGLTTVFPASDTGLTPGFATQTGNSGLRVGGNEIVKICGVGGAMFAAAVFGAALVW</sequence>
<dbReference type="GO" id="GO:0016787">
    <property type="term" value="F:hydrolase activity"/>
    <property type="evidence" value="ECO:0007669"/>
    <property type="project" value="UniProtKB-KW"/>
</dbReference>